<dbReference type="PROSITE" id="PS50850">
    <property type="entry name" value="MFS"/>
    <property type="match status" value="1"/>
</dbReference>
<dbReference type="InterPro" id="IPR011701">
    <property type="entry name" value="MFS"/>
</dbReference>
<feature type="region of interest" description="Disordered" evidence="6">
    <location>
        <begin position="76"/>
        <end position="131"/>
    </location>
</feature>
<evidence type="ECO:0000256" key="6">
    <source>
        <dbReference type="SAM" id="MobiDB-lite"/>
    </source>
</evidence>
<feature type="transmembrane region" description="Helical" evidence="7">
    <location>
        <begin position="453"/>
        <end position="474"/>
    </location>
</feature>
<dbReference type="Pfam" id="PF07690">
    <property type="entry name" value="MFS_1"/>
    <property type="match status" value="1"/>
</dbReference>
<evidence type="ECO:0000256" key="4">
    <source>
        <dbReference type="ARBA" id="ARBA00022989"/>
    </source>
</evidence>
<feature type="transmembrane region" description="Helical" evidence="7">
    <location>
        <begin position="480"/>
        <end position="501"/>
    </location>
</feature>
<dbReference type="PANTHER" id="PTHR23502:SF68">
    <property type="entry name" value="MULTIDRUG TRANSPORTER, PUTATIVE (AFU_ORTHOLOGUE AFUA_3G01120)-RELATED"/>
    <property type="match status" value="1"/>
</dbReference>
<evidence type="ECO:0000256" key="2">
    <source>
        <dbReference type="ARBA" id="ARBA00008335"/>
    </source>
</evidence>
<dbReference type="EMBL" id="KN714683">
    <property type="protein sequence ID" value="KUI55768.1"/>
    <property type="molecule type" value="Genomic_DNA"/>
</dbReference>
<dbReference type="PANTHER" id="PTHR23502">
    <property type="entry name" value="MAJOR FACILITATOR SUPERFAMILY"/>
    <property type="match status" value="1"/>
</dbReference>
<comment type="subcellular location">
    <subcellularLocation>
        <location evidence="1">Membrane</location>
        <topology evidence="1">Multi-pass membrane protein</topology>
    </subcellularLocation>
</comment>
<dbReference type="GO" id="GO:0022857">
    <property type="term" value="F:transmembrane transporter activity"/>
    <property type="evidence" value="ECO:0007669"/>
    <property type="project" value="InterPro"/>
</dbReference>
<evidence type="ECO:0000256" key="7">
    <source>
        <dbReference type="SAM" id="Phobius"/>
    </source>
</evidence>
<feature type="transmembrane region" description="Helical" evidence="7">
    <location>
        <begin position="513"/>
        <end position="536"/>
    </location>
</feature>
<dbReference type="InterPro" id="IPR036259">
    <property type="entry name" value="MFS_trans_sf"/>
</dbReference>
<feature type="transmembrane region" description="Helical" evidence="7">
    <location>
        <begin position="375"/>
        <end position="394"/>
    </location>
</feature>
<sequence>MAAQYEQQGHNVMMIDHFTVTTTTETTKSKEFEHQQNEIDLSKNISSGIGYGLDAQGELMSQQFIAGQGSLALSKSTSHISHKSSTGDHDLEKGHGSGGDGGSDKAIIEGESESQREDDPNIVGWDGPDDPTNPMNWPTWRKILNCGLISLLTFVVPLASSIFAPGIPDLMRDFHSDSNELAAFVVSVYVLGFAFGPLLIAPMSEIYGRTIVYHVCNTAFLAFLIGCALAPSLNSLVVFRLLSGIFGACPLTNGAGSIADMVNQEHRAVAMSMFSIGPLLGPIIGPVAGGFLTASLGWRWVFWILLIVSGVVALAMMVFLRESYAPVILQRKVDALKKETGNELLRSILDSGLTPREFWTRGLVRPFKMLFKSPIVSLLSAYISVVYGYMYLMFTSVTEVFQKYYGFSTSVTGLVFIGLGVGSLAGLTLYSTTSDRHTKKMAEKNGEGMKPEYRLQMLPVGAIIMPAGFFLYGWSAQYRLHWIVPIIGTALIGMGNIVIFMSLQLYLVDTFTIYAASALAANTVVRSIAGAVLPLAGLSMYDALGIGWGNSLLGFIGLAILPVPFWILAKGEWLRTRFELKNI</sequence>
<keyword evidence="4 7" id="KW-1133">Transmembrane helix</keyword>
<accession>A0A194UVT2</accession>
<feature type="transmembrane region" description="Helical" evidence="7">
    <location>
        <begin position="414"/>
        <end position="432"/>
    </location>
</feature>
<feature type="domain" description="Major facilitator superfamily (MFS) profile" evidence="8">
    <location>
        <begin position="145"/>
        <end position="574"/>
    </location>
</feature>
<feature type="transmembrane region" description="Helical" evidence="7">
    <location>
        <begin position="212"/>
        <end position="231"/>
    </location>
</feature>
<organism evidence="9 10">
    <name type="scientific">Cytospora mali</name>
    <name type="common">Apple Valsa canker fungus</name>
    <name type="synonym">Valsa mali</name>
    <dbReference type="NCBI Taxonomy" id="578113"/>
    <lineage>
        <taxon>Eukaryota</taxon>
        <taxon>Fungi</taxon>
        <taxon>Dikarya</taxon>
        <taxon>Ascomycota</taxon>
        <taxon>Pezizomycotina</taxon>
        <taxon>Sordariomycetes</taxon>
        <taxon>Sordariomycetidae</taxon>
        <taxon>Diaporthales</taxon>
        <taxon>Cytosporaceae</taxon>
        <taxon>Cytospora</taxon>
    </lineage>
</organism>
<evidence type="ECO:0000259" key="8">
    <source>
        <dbReference type="PROSITE" id="PS50850"/>
    </source>
</evidence>
<dbReference type="Proteomes" id="UP000078576">
    <property type="component" value="Unassembled WGS sequence"/>
</dbReference>
<protein>
    <recommendedName>
        <fullName evidence="8">Major facilitator superfamily (MFS) profile domain-containing protein</fullName>
    </recommendedName>
</protein>
<gene>
    <name evidence="9" type="ORF">VP1G_03194</name>
</gene>
<feature type="compositionally biased region" description="Basic and acidic residues" evidence="6">
    <location>
        <begin position="85"/>
        <end position="95"/>
    </location>
</feature>
<dbReference type="Gene3D" id="1.20.1250.20">
    <property type="entry name" value="MFS general substrate transporter like domains"/>
    <property type="match status" value="1"/>
</dbReference>
<dbReference type="FunFam" id="1.20.1250.20:FF:000011">
    <property type="entry name" value="MFS multidrug transporter, putative"/>
    <property type="match status" value="1"/>
</dbReference>
<reference evidence="10" key="1">
    <citation type="submission" date="2014-12" db="EMBL/GenBank/DDBJ databases">
        <title>Genome Sequence of Valsa Canker Pathogens Uncovers a Specific Adaption of Colonization on Woody Bark.</title>
        <authorList>
            <person name="Yin Z."/>
            <person name="Liu H."/>
            <person name="Gao X."/>
            <person name="Li Z."/>
            <person name="Song N."/>
            <person name="Ke X."/>
            <person name="Dai Q."/>
            <person name="Wu Y."/>
            <person name="Sun Y."/>
            <person name="Xu J.-R."/>
            <person name="Kang Z.K."/>
            <person name="Wang L."/>
            <person name="Huang L."/>
        </authorList>
    </citation>
    <scope>NUCLEOTIDE SEQUENCE [LARGE SCALE GENOMIC DNA]</scope>
    <source>
        <strain evidence="10">SXYL134</strain>
    </source>
</reference>
<dbReference type="AlphaFoldDB" id="A0A194UVT2"/>
<proteinExistence type="inferred from homology"/>
<keyword evidence="3 7" id="KW-0812">Transmembrane</keyword>
<evidence type="ECO:0000256" key="5">
    <source>
        <dbReference type="ARBA" id="ARBA00023136"/>
    </source>
</evidence>
<keyword evidence="5 7" id="KW-0472">Membrane</keyword>
<dbReference type="STRING" id="694573.A0A194UVT2"/>
<feature type="compositionally biased region" description="Basic and acidic residues" evidence="6">
    <location>
        <begin position="102"/>
        <end position="119"/>
    </location>
</feature>
<dbReference type="GO" id="GO:0016020">
    <property type="term" value="C:membrane"/>
    <property type="evidence" value="ECO:0007669"/>
    <property type="project" value="UniProtKB-SubCell"/>
</dbReference>
<feature type="transmembrane region" description="Helical" evidence="7">
    <location>
        <begin position="143"/>
        <end position="162"/>
    </location>
</feature>
<dbReference type="CDD" id="cd17323">
    <property type="entry name" value="MFS_Tpo1_MDR_like"/>
    <property type="match status" value="1"/>
</dbReference>
<feature type="transmembrane region" description="Helical" evidence="7">
    <location>
        <begin position="548"/>
        <end position="569"/>
    </location>
</feature>
<feature type="transmembrane region" description="Helical" evidence="7">
    <location>
        <begin position="237"/>
        <end position="256"/>
    </location>
</feature>
<name>A0A194UVT2_CYTMA</name>
<feature type="transmembrane region" description="Helical" evidence="7">
    <location>
        <begin position="182"/>
        <end position="200"/>
    </location>
</feature>
<evidence type="ECO:0000313" key="9">
    <source>
        <dbReference type="EMBL" id="KUI55768.1"/>
    </source>
</evidence>
<dbReference type="SUPFAM" id="SSF103473">
    <property type="entry name" value="MFS general substrate transporter"/>
    <property type="match status" value="1"/>
</dbReference>
<feature type="transmembrane region" description="Helical" evidence="7">
    <location>
        <begin position="300"/>
        <end position="320"/>
    </location>
</feature>
<keyword evidence="10" id="KW-1185">Reference proteome</keyword>
<evidence type="ECO:0000313" key="10">
    <source>
        <dbReference type="Proteomes" id="UP000078576"/>
    </source>
</evidence>
<dbReference type="InterPro" id="IPR020846">
    <property type="entry name" value="MFS_dom"/>
</dbReference>
<dbReference type="OrthoDB" id="5296287at2759"/>
<evidence type="ECO:0000256" key="3">
    <source>
        <dbReference type="ARBA" id="ARBA00022692"/>
    </source>
</evidence>
<feature type="transmembrane region" description="Helical" evidence="7">
    <location>
        <begin position="268"/>
        <end position="288"/>
    </location>
</feature>
<evidence type="ECO:0000256" key="1">
    <source>
        <dbReference type="ARBA" id="ARBA00004141"/>
    </source>
</evidence>
<comment type="similarity">
    <text evidence="2">Belongs to the major facilitator superfamily.</text>
</comment>